<protein>
    <submittedName>
        <fullName evidence="2">Uncharacterized protein</fullName>
    </submittedName>
</protein>
<comment type="caution">
    <text evidence="2">The sequence shown here is derived from an EMBL/GenBank/DDBJ whole genome shotgun (WGS) entry which is preliminary data.</text>
</comment>
<dbReference type="AlphaFoldDB" id="A0A834T062"/>
<evidence type="ECO:0000313" key="2">
    <source>
        <dbReference type="EMBL" id="KAF7812175.1"/>
    </source>
</evidence>
<sequence>MHRVGFSSDRSYGRSNGFRNGRSTDDTDPASDVVSLIFSLLDSLAFGSFRSLKFLKDALKLSRQHSAPRNTQLAYQLLQLDVRVIVDDREEDDDEAYPGDDEIFSGTTEEVVPFARCFSTITVINMFSLLFIMPVYLEAAARASDLAALKYWCFNKLLDVECGLTYMSLLDVEL</sequence>
<dbReference type="Proteomes" id="UP000634136">
    <property type="component" value="Unassembled WGS sequence"/>
</dbReference>
<evidence type="ECO:0000313" key="3">
    <source>
        <dbReference type="Proteomes" id="UP000634136"/>
    </source>
</evidence>
<proteinExistence type="predicted"/>
<evidence type="ECO:0000256" key="1">
    <source>
        <dbReference type="SAM" id="MobiDB-lite"/>
    </source>
</evidence>
<organism evidence="2 3">
    <name type="scientific">Senna tora</name>
    <dbReference type="NCBI Taxonomy" id="362788"/>
    <lineage>
        <taxon>Eukaryota</taxon>
        <taxon>Viridiplantae</taxon>
        <taxon>Streptophyta</taxon>
        <taxon>Embryophyta</taxon>
        <taxon>Tracheophyta</taxon>
        <taxon>Spermatophyta</taxon>
        <taxon>Magnoliopsida</taxon>
        <taxon>eudicotyledons</taxon>
        <taxon>Gunneridae</taxon>
        <taxon>Pentapetalae</taxon>
        <taxon>rosids</taxon>
        <taxon>fabids</taxon>
        <taxon>Fabales</taxon>
        <taxon>Fabaceae</taxon>
        <taxon>Caesalpinioideae</taxon>
        <taxon>Cassia clade</taxon>
        <taxon>Senna</taxon>
    </lineage>
</organism>
<reference evidence="2" key="1">
    <citation type="submission" date="2020-09" db="EMBL/GenBank/DDBJ databases">
        <title>Genome-Enabled Discovery of Anthraquinone Biosynthesis in Senna tora.</title>
        <authorList>
            <person name="Kang S.-H."/>
            <person name="Pandey R.P."/>
            <person name="Lee C.-M."/>
            <person name="Sim J.-S."/>
            <person name="Jeong J.-T."/>
            <person name="Choi B.-S."/>
            <person name="Jung M."/>
            <person name="Ginzburg D."/>
            <person name="Zhao K."/>
            <person name="Won S.Y."/>
            <person name="Oh T.-J."/>
            <person name="Yu Y."/>
            <person name="Kim N.-H."/>
            <person name="Lee O.R."/>
            <person name="Lee T.-H."/>
            <person name="Bashyal P."/>
            <person name="Kim T.-S."/>
            <person name="Lee W.-H."/>
            <person name="Kawkins C."/>
            <person name="Kim C.-K."/>
            <person name="Kim J.S."/>
            <person name="Ahn B.O."/>
            <person name="Rhee S.Y."/>
            <person name="Sohng J.K."/>
        </authorList>
    </citation>
    <scope>NUCLEOTIDE SEQUENCE</scope>
    <source>
        <tissue evidence="2">Leaf</tissue>
    </source>
</reference>
<keyword evidence="3" id="KW-1185">Reference proteome</keyword>
<name>A0A834T062_9FABA</name>
<feature type="region of interest" description="Disordered" evidence="1">
    <location>
        <begin position="1"/>
        <end position="27"/>
    </location>
</feature>
<gene>
    <name evidence="2" type="ORF">G2W53_033151</name>
</gene>
<feature type="compositionally biased region" description="Polar residues" evidence="1">
    <location>
        <begin position="8"/>
        <end position="18"/>
    </location>
</feature>
<dbReference type="EMBL" id="JAAIUW010000010">
    <property type="protein sequence ID" value="KAF7812175.1"/>
    <property type="molecule type" value="Genomic_DNA"/>
</dbReference>
<accession>A0A834T062</accession>